<accession>E7EVS0</accession>
<dbReference type="EMBL" id="AK129873">
    <property type="protein sequence ID" value="BAC85245.1"/>
    <property type="molecule type" value="mRNA"/>
</dbReference>
<keyword evidence="4" id="KW-0677">Repeat</keyword>
<evidence type="ECO:0000256" key="2">
    <source>
        <dbReference type="ARBA" id="ARBA00022525"/>
    </source>
</evidence>
<dbReference type="Gene3D" id="3.40.390.10">
    <property type="entry name" value="Collagenase (Catalytic Domain)"/>
    <property type="match status" value="1"/>
</dbReference>
<dbReference type="InterPro" id="IPR050439">
    <property type="entry name" value="ADAMTS_ADAMTS-like"/>
</dbReference>
<evidence type="ECO:0000256" key="1">
    <source>
        <dbReference type="ARBA" id="ARBA00004613"/>
    </source>
</evidence>
<dbReference type="SUPFAM" id="SSF55486">
    <property type="entry name" value="Metalloproteases ('zincins'), catalytic domain"/>
    <property type="match status" value="1"/>
</dbReference>
<protein>
    <submittedName>
        <fullName evidence="6">cDNA FLJ26363 fis, clone HRT05360, highly similar to ADAM-TS 1</fullName>
    </submittedName>
</protein>
<dbReference type="MEROPS" id="M12.222"/>
<proteinExistence type="evidence at transcript level"/>
<evidence type="ECO:0000256" key="5">
    <source>
        <dbReference type="ARBA" id="ARBA00023180"/>
    </source>
</evidence>
<name>Q6ZP79_HUMAN</name>
<evidence type="ECO:0000256" key="3">
    <source>
        <dbReference type="ARBA" id="ARBA00022729"/>
    </source>
</evidence>
<dbReference type="PROSITE" id="PS50092">
    <property type="entry name" value="TSP1"/>
    <property type="match status" value="1"/>
</dbReference>
<dbReference type="PANTHER" id="PTHR13723">
    <property type="entry name" value="ADAMTS A DISINTEGRIN AND METALLOPROTEASE WITH THROMBOSPONDIN MOTIFS PROTEASE"/>
    <property type="match status" value="1"/>
</dbReference>
<dbReference type="PANTHER" id="PTHR13723:SF40">
    <property type="entry name" value="A DISINTEGRIN AND METALLOPROTEINASE WITH THROMBOSPONDIN MOTIFS 1"/>
    <property type="match status" value="1"/>
</dbReference>
<dbReference type="AlphaFoldDB" id="Q6ZP79"/>
<dbReference type="SMR" id="Q6ZP79"/>
<dbReference type="PeptideAtlas" id="Q6ZP79"/>
<dbReference type="SMART" id="SM00209">
    <property type="entry name" value="TSP1"/>
    <property type="match status" value="2"/>
</dbReference>
<dbReference type="FunFam" id="2.20.100.10:FF:000005">
    <property type="entry name" value="ADAM metallopeptidase with thrombospondin type 1 motif 9"/>
    <property type="match status" value="1"/>
</dbReference>
<keyword evidence="3" id="KW-0732">Signal</keyword>
<keyword evidence="2" id="KW-0964">Secreted</keyword>
<dbReference type="InterPro" id="IPR000884">
    <property type="entry name" value="TSP1_rpt"/>
</dbReference>
<dbReference type="GO" id="GO:0008237">
    <property type="term" value="F:metallopeptidase activity"/>
    <property type="evidence" value="ECO:0007669"/>
    <property type="project" value="InterPro"/>
</dbReference>
<dbReference type="GO" id="GO:0005576">
    <property type="term" value="C:extracellular region"/>
    <property type="evidence" value="ECO:0007669"/>
    <property type="project" value="UniProtKB-SubCell"/>
</dbReference>
<dbReference type="Pfam" id="PF19030">
    <property type="entry name" value="TSP1_ADAMTS"/>
    <property type="match status" value="2"/>
</dbReference>
<organism evidence="6">
    <name type="scientific">Homo sapiens</name>
    <name type="common">Human</name>
    <dbReference type="NCBI Taxonomy" id="9606"/>
    <lineage>
        <taxon>Eukaryota</taxon>
        <taxon>Metazoa</taxon>
        <taxon>Chordata</taxon>
        <taxon>Craniata</taxon>
        <taxon>Vertebrata</taxon>
        <taxon>Euteleostomi</taxon>
        <taxon>Mammalia</taxon>
        <taxon>Eutheria</taxon>
        <taxon>Euarchontoglires</taxon>
        <taxon>Primates</taxon>
        <taxon>Haplorrhini</taxon>
        <taxon>Catarrhini</taxon>
        <taxon>Hominidae</taxon>
        <taxon>Homo</taxon>
    </lineage>
</organism>
<dbReference type="InterPro" id="IPR036383">
    <property type="entry name" value="TSP1_rpt_sf"/>
</dbReference>
<accession>Q6ZP79</accession>
<reference evidence="6" key="1">
    <citation type="submission" date="2003-07" db="EMBL/GenBank/DDBJ databases">
        <title>NEDO human cDNA sequencing project.</title>
        <authorList>
            <person name="Ota T."/>
            <person name="Nakagawa S."/>
            <person name="Senoh A."/>
            <person name="Mizuguchi H."/>
            <person name="Inagaki H."/>
            <person name="Suzuki Y."/>
            <person name="Hata H."/>
            <person name="Nakagawa K."/>
            <person name="Mizuno S."/>
            <person name="Morinaga M."/>
            <person name="Kawamura M."/>
            <person name="Sugiyama T."/>
            <person name="Irie R."/>
            <person name="Otsuki T."/>
            <person name="Sato H."/>
            <person name="Nishikawa T."/>
            <person name="Sugiyama A."/>
            <person name="Kawakami B."/>
            <person name="Nagai K."/>
            <person name="Isogai T."/>
            <person name="Sugano S."/>
        </authorList>
    </citation>
    <scope>NUCLEOTIDE SEQUENCE</scope>
    <source>
        <tissue evidence="6">Heart</tissue>
    </source>
</reference>
<dbReference type="InterPro" id="IPR024079">
    <property type="entry name" value="MetalloPept_cat_dom_sf"/>
</dbReference>
<sequence>MVTWEGTGSIRKKRFVSSHRYVETMLVADQSMAEFHGSGLKHYLLTLFSVAARLYKHPSIRNSVSLVVVKILVIHDEQKGPEVTSNAALTLRNFCNWQKQHNPPSDRDAEHYDTAILFTRQDLCGSQTCELGWQRRLVECRDINGQPASECAKEVKPASTRPCADHPCPQWQLGEWSSCSKTCGKGYKKRSLKCLSHDGGVLSHESCDPLKKPKHFIDFCTMAECS</sequence>
<dbReference type="Gene3D" id="2.20.100.10">
    <property type="entry name" value="Thrombospondin type-1 (TSP1) repeat"/>
    <property type="match status" value="1"/>
</dbReference>
<evidence type="ECO:0000313" key="6">
    <source>
        <dbReference type="EMBL" id="BAC85245.1"/>
    </source>
</evidence>
<comment type="subcellular location">
    <subcellularLocation>
        <location evidence="1">Secreted</location>
    </subcellularLocation>
</comment>
<evidence type="ECO:0000256" key="4">
    <source>
        <dbReference type="ARBA" id="ARBA00022737"/>
    </source>
</evidence>
<keyword evidence="5" id="KW-0325">Glycoprotein</keyword>